<dbReference type="GO" id="GO:0008289">
    <property type="term" value="F:lipid binding"/>
    <property type="evidence" value="ECO:0007669"/>
    <property type="project" value="UniProtKB-KW"/>
</dbReference>
<comment type="caution">
    <text evidence="2">The sequence shown here is derived from an EMBL/GenBank/DDBJ whole genome shotgun (WGS) entry which is preliminary data.</text>
</comment>
<dbReference type="PANTHER" id="PTHR33434:SF2">
    <property type="entry name" value="FATTY ACID-BINDING PROTEIN TM_1468"/>
    <property type="match status" value="1"/>
</dbReference>
<proteinExistence type="predicted"/>
<gene>
    <name evidence="2" type="ORF">BRYFOR_05151</name>
</gene>
<dbReference type="NCBIfam" id="TIGR00762">
    <property type="entry name" value="DegV"/>
    <property type="match status" value="1"/>
</dbReference>
<dbReference type="Pfam" id="PF02645">
    <property type="entry name" value="DegV"/>
    <property type="match status" value="1"/>
</dbReference>
<dbReference type="AlphaFoldDB" id="C6L961"/>
<dbReference type="PANTHER" id="PTHR33434">
    <property type="entry name" value="DEGV DOMAIN-CONTAINING PROTEIN DR_1986-RELATED"/>
    <property type="match status" value="1"/>
</dbReference>
<keyword evidence="3" id="KW-1185">Reference proteome</keyword>
<evidence type="ECO:0000313" key="2">
    <source>
        <dbReference type="EMBL" id="EET62800.1"/>
    </source>
</evidence>
<keyword evidence="1" id="KW-0446">Lipid-binding</keyword>
<dbReference type="Proteomes" id="UP000005561">
    <property type="component" value="Unassembled WGS sequence"/>
</dbReference>
<accession>C6L961</accession>
<organism evidence="2 3">
    <name type="scientific">Marvinbryantia formatexigens DSM 14469</name>
    <dbReference type="NCBI Taxonomy" id="478749"/>
    <lineage>
        <taxon>Bacteria</taxon>
        <taxon>Bacillati</taxon>
        <taxon>Bacillota</taxon>
        <taxon>Clostridia</taxon>
        <taxon>Lachnospirales</taxon>
        <taxon>Lachnospiraceae</taxon>
        <taxon>Marvinbryantia</taxon>
    </lineage>
</organism>
<protein>
    <submittedName>
        <fullName evidence="2">EDD domain protein, DegV family</fullName>
    </submittedName>
</protein>
<reference evidence="2" key="1">
    <citation type="submission" date="2009-07" db="EMBL/GenBank/DDBJ databases">
        <authorList>
            <person name="Weinstock G."/>
            <person name="Sodergren E."/>
            <person name="Clifton S."/>
            <person name="Fulton L."/>
            <person name="Fulton B."/>
            <person name="Courtney L."/>
            <person name="Fronick C."/>
            <person name="Harrison M."/>
            <person name="Strong C."/>
            <person name="Farmer C."/>
            <person name="Delahaunty K."/>
            <person name="Markovic C."/>
            <person name="Hall O."/>
            <person name="Minx P."/>
            <person name="Tomlinson C."/>
            <person name="Mitreva M."/>
            <person name="Nelson J."/>
            <person name="Hou S."/>
            <person name="Wollam A."/>
            <person name="Pepin K.H."/>
            <person name="Johnson M."/>
            <person name="Bhonagiri V."/>
            <person name="Nash W.E."/>
            <person name="Warren W."/>
            <person name="Chinwalla A."/>
            <person name="Mardis E.R."/>
            <person name="Wilson R.K."/>
        </authorList>
    </citation>
    <scope>NUCLEOTIDE SEQUENCE [LARGE SCALE GENOMIC DNA]</scope>
    <source>
        <strain evidence="2">DSM 14469</strain>
    </source>
</reference>
<dbReference type="Gene3D" id="3.30.1180.10">
    <property type="match status" value="1"/>
</dbReference>
<dbReference type="InterPro" id="IPR050270">
    <property type="entry name" value="DegV_domain_contain"/>
</dbReference>
<sequence length="295" mass="32473">MEETTFMRTAILTDTNSGISLEKAEELGIFIIPMPVVIGEDTYLEYKSITHDDLYRAMRRHLDISSSQPSPGFVTDLWNSILASGYDEIVYIPMSSGLSGSCHNAAALAEDYGGRVYVADNHRISVTLETSVLDAKYMADCGLTGREIKDRLERHAYDASIYISVDSLEYLKKGGRITPAAAAFATVINLKPVLTIQGDKLDSFAKMRGMKLCEKKMIEALQNDIRTRFSDIPHGQLVVATAGTFENPADAESWRQAVQDAFPDYNIRYSPLSCSIACHTGINAAGAGVVRIEKR</sequence>
<dbReference type="Gene3D" id="3.40.50.10170">
    <property type="match status" value="1"/>
</dbReference>
<evidence type="ECO:0000256" key="1">
    <source>
        <dbReference type="ARBA" id="ARBA00023121"/>
    </source>
</evidence>
<dbReference type="STRING" id="168384.SAMN05660368_01768"/>
<dbReference type="PROSITE" id="PS51482">
    <property type="entry name" value="DEGV"/>
    <property type="match status" value="1"/>
</dbReference>
<evidence type="ECO:0000313" key="3">
    <source>
        <dbReference type="Proteomes" id="UP000005561"/>
    </source>
</evidence>
<dbReference type="InterPro" id="IPR003797">
    <property type="entry name" value="DegV"/>
</dbReference>
<dbReference type="SUPFAM" id="SSF82549">
    <property type="entry name" value="DAK1/DegV-like"/>
    <property type="match status" value="1"/>
</dbReference>
<name>C6L961_9FIRM</name>
<dbReference type="EMBL" id="ACCL02000001">
    <property type="protein sequence ID" value="EET62800.1"/>
    <property type="molecule type" value="Genomic_DNA"/>
</dbReference>
<dbReference type="eggNOG" id="COG1307">
    <property type="taxonomic scope" value="Bacteria"/>
</dbReference>
<dbReference type="InterPro" id="IPR043168">
    <property type="entry name" value="DegV_C"/>
</dbReference>